<dbReference type="Proteomes" id="UP001295469">
    <property type="component" value="Chromosome C03"/>
</dbReference>
<dbReference type="AlphaFoldDB" id="A0A816IHB7"/>
<dbReference type="EMBL" id="HG994367">
    <property type="protein sequence ID" value="CAF1703812.1"/>
    <property type="molecule type" value="Genomic_DNA"/>
</dbReference>
<protein>
    <submittedName>
        <fullName evidence="1">(rape) hypothetical protein</fullName>
    </submittedName>
</protein>
<accession>A0A816IHB7</accession>
<sequence>MIPASINRNHLLKSIGIIAPKQSHTRRTLTVFDCLLHDLRDDDGCWISFFGTTNELNSRKPPQKHHHKLYVYGNQRSSVCELLRTVDRSCGRTRK</sequence>
<gene>
    <name evidence="1" type="ORF">DARMORV10_C03P43650.1</name>
</gene>
<organism evidence="1">
    <name type="scientific">Brassica napus</name>
    <name type="common">Rape</name>
    <dbReference type="NCBI Taxonomy" id="3708"/>
    <lineage>
        <taxon>Eukaryota</taxon>
        <taxon>Viridiplantae</taxon>
        <taxon>Streptophyta</taxon>
        <taxon>Embryophyta</taxon>
        <taxon>Tracheophyta</taxon>
        <taxon>Spermatophyta</taxon>
        <taxon>Magnoliopsida</taxon>
        <taxon>eudicotyledons</taxon>
        <taxon>Gunneridae</taxon>
        <taxon>Pentapetalae</taxon>
        <taxon>rosids</taxon>
        <taxon>malvids</taxon>
        <taxon>Brassicales</taxon>
        <taxon>Brassicaceae</taxon>
        <taxon>Brassiceae</taxon>
        <taxon>Brassica</taxon>
    </lineage>
</organism>
<evidence type="ECO:0000313" key="1">
    <source>
        <dbReference type="EMBL" id="CAF1703812.1"/>
    </source>
</evidence>
<reference evidence="1" key="1">
    <citation type="submission" date="2021-01" db="EMBL/GenBank/DDBJ databases">
        <authorList>
            <consortium name="Genoscope - CEA"/>
            <person name="William W."/>
        </authorList>
    </citation>
    <scope>NUCLEOTIDE SEQUENCE</scope>
</reference>
<proteinExistence type="predicted"/>
<name>A0A816IHB7_BRANA</name>